<dbReference type="RefSeq" id="XP_066670436.1">
    <property type="nucleotide sequence ID" value="XM_066806818.1"/>
</dbReference>
<sequence>MLSNTVIVELGADDDLGVPELVFVSVVEGGADEPGPGAGSTDVAEALGDVEADGGIGELNSNVTVVLVATLGVVLGLLGSRRIHLGDGECLLTSSED</sequence>
<reference evidence="1 2" key="1">
    <citation type="submission" date="2023-01" db="EMBL/GenBank/DDBJ databases">
        <title>Analysis of 21 Apiospora genomes using comparative genomics revels a genus with tremendous synthesis potential of carbohydrate active enzymes and secondary metabolites.</title>
        <authorList>
            <person name="Sorensen T."/>
        </authorList>
    </citation>
    <scope>NUCLEOTIDE SEQUENCE [LARGE SCALE GENOMIC DNA]</scope>
    <source>
        <strain evidence="1 2">CBS 114990</strain>
    </source>
</reference>
<protein>
    <submittedName>
        <fullName evidence="1">Uncharacterized protein</fullName>
    </submittedName>
</protein>
<comment type="caution">
    <text evidence="1">The sequence shown here is derived from an EMBL/GenBank/DDBJ whole genome shotgun (WGS) entry which is preliminary data.</text>
</comment>
<evidence type="ECO:0000313" key="1">
    <source>
        <dbReference type="EMBL" id="KAK8087542.1"/>
    </source>
</evidence>
<dbReference type="EMBL" id="JAQQWN010000004">
    <property type="protein sequence ID" value="KAK8087542.1"/>
    <property type="molecule type" value="Genomic_DNA"/>
</dbReference>
<accession>A0ABR1WWQ8</accession>
<dbReference type="GeneID" id="92039878"/>
<name>A0ABR1WWQ8_9PEZI</name>
<proteinExistence type="predicted"/>
<gene>
    <name evidence="1" type="ORF">PG997_002503</name>
</gene>
<keyword evidence="2" id="KW-1185">Reference proteome</keyword>
<organism evidence="1 2">
    <name type="scientific">Apiospora hydei</name>
    <dbReference type="NCBI Taxonomy" id="1337664"/>
    <lineage>
        <taxon>Eukaryota</taxon>
        <taxon>Fungi</taxon>
        <taxon>Dikarya</taxon>
        <taxon>Ascomycota</taxon>
        <taxon>Pezizomycotina</taxon>
        <taxon>Sordariomycetes</taxon>
        <taxon>Xylariomycetidae</taxon>
        <taxon>Amphisphaeriales</taxon>
        <taxon>Apiosporaceae</taxon>
        <taxon>Apiospora</taxon>
    </lineage>
</organism>
<dbReference type="Proteomes" id="UP001433268">
    <property type="component" value="Unassembled WGS sequence"/>
</dbReference>
<evidence type="ECO:0000313" key="2">
    <source>
        <dbReference type="Proteomes" id="UP001433268"/>
    </source>
</evidence>